<evidence type="ECO:0000256" key="1">
    <source>
        <dbReference type="SAM" id="Phobius"/>
    </source>
</evidence>
<evidence type="ECO:0000313" key="3">
    <source>
        <dbReference type="Proteomes" id="UP001595921"/>
    </source>
</evidence>
<dbReference type="RefSeq" id="WP_267624230.1">
    <property type="nucleotide sequence ID" value="NZ_JAODIW010000008.1"/>
</dbReference>
<keyword evidence="1" id="KW-0472">Membrane</keyword>
<dbReference type="EMBL" id="JBHSDS010000006">
    <property type="protein sequence ID" value="MFC4358167.1"/>
    <property type="molecule type" value="Genomic_DNA"/>
</dbReference>
<feature type="transmembrane region" description="Helical" evidence="1">
    <location>
        <begin position="65"/>
        <end position="86"/>
    </location>
</feature>
<sequence>MSQTTTTLARTATGFLAALLATTLFAGVVGVVWRFSMWGAVGMGPHGPVAGPGFEFGFGVPLPTVLLWVALALAPFAVGYLLYALAMELLRERERGRETVRQDAV</sequence>
<dbReference type="Proteomes" id="UP001595921">
    <property type="component" value="Unassembled WGS sequence"/>
</dbReference>
<reference evidence="2 3" key="1">
    <citation type="journal article" date="2019" name="Int. J. Syst. Evol. Microbiol.">
        <title>The Global Catalogue of Microorganisms (GCM) 10K type strain sequencing project: providing services to taxonomists for standard genome sequencing and annotation.</title>
        <authorList>
            <consortium name="The Broad Institute Genomics Platform"/>
            <consortium name="The Broad Institute Genome Sequencing Center for Infectious Disease"/>
            <person name="Wu L."/>
            <person name="Ma J."/>
        </authorList>
    </citation>
    <scope>NUCLEOTIDE SEQUENCE [LARGE SCALE GENOMIC DNA]</scope>
    <source>
        <strain evidence="2 3">CGMCC 1.12553</strain>
    </source>
</reference>
<accession>A0ABD5PBY3</accession>
<keyword evidence="1" id="KW-1133">Transmembrane helix</keyword>
<protein>
    <recommendedName>
        <fullName evidence="4">Cox cluster protein</fullName>
    </recommendedName>
</protein>
<proteinExistence type="predicted"/>
<keyword evidence="1" id="KW-0812">Transmembrane</keyword>
<feature type="transmembrane region" description="Helical" evidence="1">
    <location>
        <begin position="12"/>
        <end position="33"/>
    </location>
</feature>
<comment type="caution">
    <text evidence="2">The sequence shown here is derived from an EMBL/GenBank/DDBJ whole genome shotgun (WGS) entry which is preliminary data.</text>
</comment>
<keyword evidence="3" id="KW-1185">Reference proteome</keyword>
<dbReference type="AlphaFoldDB" id="A0ABD5PBY3"/>
<evidence type="ECO:0000313" key="2">
    <source>
        <dbReference type="EMBL" id="MFC4358167.1"/>
    </source>
</evidence>
<name>A0ABD5PBY3_9EURY</name>
<evidence type="ECO:0008006" key="4">
    <source>
        <dbReference type="Google" id="ProtNLM"/>
    </source>
</evidence>
<organism evidence="2 3">
    <name type="scientific">Halobium salinum</name>
    <dbReference type="NCBI Taxonomy" id="1364940"/>
    <lineage>
        <taxon>Archaea</taxon>
        <taxon>Methanobacteriati</taxon>
        <taxon>Methanobacteriota</taxon>
        <taxon>Stenosarchaea group</taxon>
        <taxon>Halobacteria</taxon>
        <taxon>Halobacteriales</taxon>
        <taxon>Haloferacaceae</taxon>
        <taxon>Halobium</taxon>
    </lineage>
</organism>
<gene>
    <name evidence="2" type="ORF">ACFO0N_09420</name>
</gene>